<dbReference type="EMBL" id="JAHDYR010000005">
    <property type="protein sequence ID" value="KAG9396842.1"/>
    <property type="molecule type" value="Genomic_DNA"/>
</dbReference>
<comment type="caution">
    <text evidence="2">The sequence shown here is derived from an EMBL/GenBank/DDBJ whole genome shotgun (WGS) entry which is preliminary data.</text>
</comment>
<gene>
    <name evidence="2" type="ORF">J8273_1889</name>
</gene>
<dbReference type="AlphaFoldDB" id="A0A8J6BBJ5"/>
<feature type="coiled-coil region" evidence="1">
    <location>
        <begin position="14"/>
        <end position="41"/>
    </location>
</feature>
<accession>A0A8J6BBJ5</accession>
<sequence>MDDEAAQQALYALISSKEGQIEHLQNQVEELMQKLRVQSGKMRDDDEYSRTLSSVEEELFLMTRILGITYLSSPSPSLSGLDIAKMAGLVRSSVETLAKEHNTLQTEYESLKQRVIDTMDEQTATAVVHNRGADPRSVATQGTKADGLRRSNAALQTALDQAELRQLSIEAQQSGAMTGVLNEAKEKIADLRKENDALHRRVDELTATQQANDRSYTKLASCETERDLLRVEIDRERAEKKEMATELKTTREKLDATQTENARLATVLSTAPLGPHRTIKRKTTKKGKKGRRAARVLSNTESDLMSRARAVELEHRLRTEQSKVRILADRLDKVVTAFNETEDDKEKLQASIAKLSRANNAESTSRKALQSRLDRMGSVIETVRGPRLADVLDCDHKRILAELDFGEADLLALE</sequence>
<evidence type="ECO:0000313" key="2">
    <source>
        <dbReference type="EMBL" id="KAG9396842.1"/>
    </source>
</evidence>
<reference evidence="2" key="1">
    <citation type="submission" date="2021-05" db="EMBL/GenBank/DDBJ databases">
        <title>A free-living protist that lacks canonical eukaryotic 1 DNA replication and segregation systems.</title>
        <authorList>
            <person name="Salas-Leiva D.E."/>
            <person name="Tromer E.C."/>
            <person name="Curtis B.A."/>
            <person name="Jerlstrom-Hultqvist J."/>
            <person name="Kolisko M."/>
            <person name="Yi Z."/>
            <person name="Salas-Leiva J.S."/>
            <person name="Gallot-Lavallee L."/>
            <person name="Kops G.J.P.L."/>
            <person name="Archibald J.M."/>
            <person name="Simpson A.G.B."/>
            <person name="Roger A.J."/>
        </authorList>
    </citation>
    <scope>NUCLEOTIDE SEQUENCE</scope>
    <source>
        <strain evidence="2">BICM</strain>
    </source>
</reference>
<dbReference type="Proteomes" id="UP000717585">
    <property type="component" value="Unassembled WGS sequence"/>
</dbReference>
<proteinExistence type="predicted"/>
<feature type="coiled-coil region" evidence="1">
    <location>
        <begin position="94"/>
        <end position="121"/>
    </location>
</feature>
<keyword evidence="1" id="KW-0175">Coiled coil</keyword>
<keyword evidence="3" id="KW-1185">Reference proteome</keyword>
<protein>
    <submittedName>
        <fullName evidence="2">Chromosome partition protein Smc</fullName>
    </submittedName>
</protein>
<feature type="coiled-coil region" evidence="1">
    <location>
        <begin position="145"/>
        <end position="260"/>
    </location>
</feature>
<organism evidence="2 3">
    <name type="scientific">Carpediemonas membranifera</name>
    <dbReference type="NCBI Taxonomy" id="201153"/>
    <lineage>
        <taxon>Eukaryota</taxon>
        <taxon>Metamonada</taxon>
        <taxon>Carpediemonas-like organisms</taxon>
        <taxon>Carpediemonas</taxon>
    </lineage>
</organism>
<evidence type="ECO:0000313" key="3">
    <source>
        <dbReference type="Proteomes" id="UP000717585"/>
    </source>
</evidence>
<evidence type="ECO:0000256" key="1">
    <source>
        <dbReference type="SAM" id="Coils"/>
    </source>
</evidence>
<name>A0A8J6BBJ5_9EUKA</name>